<organism evidence="2 3">
    <name type="scientific">Basfia succiniciproducens</name>
    <dbReference type="NCBI Taxonomy" id="653940"/>
    <lineage>
        <taxon>Bacteria</taxon>
        <taxon>Pseudomonadati</taxon>
        <taxon>Pseudomonadota</taxon>
        <taxon>Gammaproteobacteria</taxon>
        <taxon>Pasteurellales</taxon>
        <taxon>Pasteurellaceae</taxon>
        <taxon>Basfia</taxon>
    </lineage>
</organism>
<comment type="caution">
    <text evidence="2">The sequence shown here is derived from an EMBL/GenBank/DDBJ whole genome shotgun (WGS) entry which is preliminary data.</text>
</comment>
<dbReference type="InterPro" id="IPR004843">
    <property type="entry name" value="Calcineurin-like_PHP"/>
</dbReference>
<evidence type="ECO:0000259" key="1">
    <source>
        <dbReference type="Pfam" id="PF00149"/>
    </source>
</evidence>
<accession>A0A1G5EMU1</accession>
<evidence type="ECO:0000313" key="2">
    <source>
        <dbReference type="EMBL" id="SCY28244.1"/>
    </source>
</evidence>
<dbReference type="SUPFAM" id="SSF56300">
    <property type="entry name" value="Metallo-dependent phosphatases"/>
    <property type="match status" value="1"/>
</dbReference>
<reference evidence="2 3" key="1">
    <citation type="submission" date="2016-10" db="EMBL/GenBank/DDBJ databases">
        <authorList>
            <person name="Varghese N."/>
            <person name="Submissions S."/>
        </authorList>
    </citation>
    <scope>NUCLEOTIDE SEQUENCE [LARGE SCALE GENOMIC DNA]</scope>
    <source>
        <strain evidence="2 3">DSM 22022</strain>
    </source>
</reference>
<dbReference type="InterPro" id="IPR017056">
    <property type="entry name" value="P-Estase_HI0762_prd"/>
</dbReference>
<evidence type="ECO:0000313" key="3">
    <source>
        <dbReference type="Proteomes" id="UP000199588"/>
    </source>
</evidence>
<name>A0A1G5EMU1_9PAST</name>
<dbReference type="RefSeq" id="WP_011199351.1">
    <property type="nucleotide sequence ID" value="NZ_CP015031.1"/>
</dbReference>
<proteinExistence type="predicted"/>
<gene>
    <name evidence="2" type="ORF">SAMN02910354_02100</name>
</gene>
<dbReference type="Gene3D" id="3.60.21.10">
    <property type="match status" value="1"/>
</dbReference>
<feature type="domain" description="Calcineurin-like phosphoesterase" evidence="1">
    <location>
        <begin position="2"/>
        <end position="189"/>
    </location>
</feature>
<keyword evidence="3" id="KW-1185">Reference proteome</keyword>
<protein>
    <submittedName>
        <fullName evidence="2">Predicted phosphoesterase</fullName>
    </submittedName>
</protein>
<dbReference type="Pfam" id="PF00149">
    <property type="entry name" value="Metallophos"/>
    <property type="match status" value="1"/>
</dbReference>
<dbReference type="InterPro" id="IPR029052">
    <property type="entry name" value="Metallo-depent_PP-like"/>
</dbReference>
<dbReference type="Proteomes" id="UP000199588">
    <property type="component" value="Unassembled WGS sequence"/>
</dbReference>
<dbReference type="PIRSF" id="PIRSF036446">
    <property type="entry name" value="Phosphoesterase_HI0762_prd"/>
    <property type="match status" value="1"/>
</dbReference>
<dbReference type="EMBL" id="FMUQ01000025">
    <property type="protein sequence ID" value="SCY28244.1"/>
    <property type="molecule type" value="Genomic_DNA"/>
</dbReference>
<sequence>MILFAGDPHGYFKHLYPFVRGKEDIALIILGDLQLTTVEELDKLSQYCDLWYIHGNHDSKTVAAFEALWGSKWKNRNLHGRVAEIQGKKIAGLGGVFRGQIWMPPNKPLFLDPIHYCQYCSQEKIWRGGIPLRHRSSIFPADIENLSKETADILICHEAPKPHPSGFTVLNELASQMQIKHLFHGHHHENFDYSELAPQTPFAITNVGFRSLCDEKGNYLLKNIDDRKNKP</sequence>